<evidence type="ECO:0000313" key="2">
    <source>
        <dbReference type="EMBL" id="ELP70231.1"/>
    </source>
</evidence>
<evidence type="ECO:0000256" key="1">
    <source>
        <dbReference type="SAM" id="MobiDB-lite"/>
    </source>
</evidence>
<name>L7FGP5_STRT8</name>
<accession>L7FGP5</accession>
<gene>
    <name evidence="2" type="ORF">STRTUCAR8_04396</name>
</gene>
<dbReference type="AlphaFoldDB" id="L7FGP5"/>
<reference evidence="2 3" key="1">
    <citation type="journal article" date="2011" name="Plasmid">
        <title>Streptomyces turgidiscabies Car8 contains a modular pathogenicity island that shares virulence genes with other actinobacterial plant pathogens.</title>
        <authorList>
            <person name="Huguet-Tapia J.C."/>
            <person name="Badger J.H."/>
            <person name="Loria R."/>
            <person name="Pettis G.S."/>
        </authorList>
    </citation>
    <scope>NUCLEOTIDE SEQUENCE [LARGE SCALE GENOMIC DNA]</scope>
    <source>
        <strain evidence="2 3">Car8</strain>
    </source>
</reference>
<feature type="non-terminal residue" evidence="2">
    <location>
        <position position="1"/>
    </location>
</feature>
<comment type="caution">
    <text evidence="2">The sequence shown here is derived from an EMBL/GenBank/DDBJ whole genome shotgun (WGS) entry which is preliminary data.</text>
</comment>
<proteinExistence type="predicted"/>
<feature type="compositionally biased region" description="Low complexity" evidence="1">
    <location>
        <begin position="8"/>
        <end position="26"/>
    </location>
</feature>
<organism evidence="2 3">
    <name type="scientific">Streptomyces turgidiscabies (strain Car8)</name>
    <dbReference type="NCBI Taxonomy" id="698760"/>
    <lineage>
        <taxon>Bacteria</taxon>
        <taxon>Bacillati</taxon>
        <taxon>Actinomycetota</taxon>
        <taxon>Actinomycetes</taxon>
        <taxon>Kitasatosporales</taxon>
        <taxon>Streptomycetaceae</taxon>
        <taxon>Streptomyces</taxon>
    </lineage>
</organism>
<protein>
    <submittedName>
        <fullName evidence="2">Uncharacterized protein</fullName>
    </submittedName>
</protein>
<sequence length="26" mass="2542">GVKYGAPQGTRGTARPATTAPQSPTA</sequence>
<dbReference type="EMBL" id="AEJB01000101">
    <property type="protein sequence ID" value="ELP70231.1"/>
    <property type="molecule type" value="Genomic_DNA"/>
</dbReference>
<keyword evidence="3" id="KW-1185">Reference proteome</keyword>
<feature type="region of interest" description="Disordered" evidence="1">
    <location>
        <begin position="1"/>
        <end position="26"/>
    </location>
</feature>
<evidence type="ECO:0000313" key="3">
    <source>
        <dbReference type="Proteomes" id="UP000010931"/>
    </source>
</evidence>
<dbReference type="Proteomes" id="UP000010931">
    <property type="component" value="Unassembled WGS sequence"/>
</dbReference>